<dbReference type="Proteomes" id="UP000255317">
    <property type="component" value="Unassembled WGS sequence"/>
</dbReference>
<keyword evidence="2" id="KW-1185">Reference proteome</keyword>
<name>A0A370QIY8_9FLAO</name>
<evidence type="ECO:0000313" key="1">
    <source>
        <dbReference type="EMBL" id="RDK88305.1"/>
    </source>
</evidence>
<accession>A0A370QIY8</accession>
<organism evidence="1 2">
    <name type="scientific">Marinirhabdus gelatinilytica</name>
    <dbReference type="NCBI Taxonomy" id="1703343"/>
    <lineage>
        <taxon>Bacteria</taxon>
        <taxon>Pseudomonadati</taxon>
        <taxon>Bacteroidota</taxon>
        <taxon>Flavobacteriia</taxon>
        <taxon>Flavobacteriales</taxon>
        <taxon>Flavobacteriaceae</taxon>
    </lineage>
</organism>
<comment type="caution">
    <text evidence="1">The sequence shown here is derived from an EMBL/GenBank/DDBJ whole genome shotgun (WGS) entry which is preliminary data.</text>
</comment>
<evidence type="ECO:0000313" key="2">
    <source>
        <dbReference type="Proteomes" id="UP000255317"/>
    </source>
</evidence>
<sequence length="225" mass="25798">MKDIKISANQLATFPEGSDARKRRIILQQKKPNPIIVARYSMARSRIKKSYSNSGELAPILEGIKELKKKVPDTDWKRNDKLVSIEALTRFLRMKLPDFLEDYSYEIVKRPKITSISIEGVRVIVSPDIIVRVKIDGRIYLGALKIRIAKSTSFTTKQSRRIATLLYKYLDEIVAKEGEIVTKEMCVMVDVFQNTNIIAPKRTSKMMSELEESCKEIKTLWSTVA</sequence>
<dbReference type="EMBL" id="QRAO01000001">
    <property type="protein sequence ID" value="RDK88305.1"/>
    <property type="molecule type" value="Genomic_DNA"/>
</dbReference>
<proteinExistence type="predicted"/>
<dbReference type="RefSeq" id="WP_115122023.1">
    <property type="nucleotide sequence ID" value="NZ_QRAO01000001.1"/>
</dbReference>
<gene>
    <name evidence="1" type="ORF">C8D94_101175</name>
</gene>
<reference evidence="1 2" key="1">
    <citation type="submission" date="2018-07" db="EMBL/GenBank/DDBJ databases">
        <title>Genomic Encyclopedia of Type Strains, Phase IV (KMG-IV): sequencing the most valuable type-strain genomes for metagenomic binning, comparative biology and taxonomic classification.</title>
        <authorList>
            <person name="Goeker M."/>
        </authorList>
    </citation>
    <scope>NUCLEOTIDE SEQUENCE [LARGE SCALE GENOMIC DNA]</scope>
    <source>
        <strain evidence="1 2">DSM 101478</strain>
    </source>
</reference>
<protein>
    <submittedName>
        <fullName evidence="1">Uncharacterized protein</fullName>
    </submittedName>
</protein>
<dbReference type="OrthoDB" id="1494722at2"/>
<dbReference type="AlphaFoldDB" id="A0A370QIY8"/>